<dbReference type="GO" id="GO:0016491">
    <property type="term" value="F:oxidoreductase activity"/>
    <property type="evidence" value="ECO:0007669"/>
    <property type="project" value="UniProtKB-KW"/>
</dbReference>
<gene>
    <name evidence="5" type="ORF">GCM10012275_13620</name>
</gene>
<keyword evidence="6" id="KW-1185">Reference proteome</keyword>
<evidence type="ECO:0000256" key="2">
    <source>
        <dbReference type="ARBA" id="ARBA00023002"/>
    </source>
</evidence>
<dbReference type="InterPro" id="IPR057326">
    <property type="entry name" value="KR_dom"/>
</dbReference>
<reference evidence="5" key="2">
    <citation type="submission" date="2020-09" db="EMBL/GenBank/DDBJ databases">
        <authorList>
            <person name="Sun Q."/>
            <person name="Zhou Y."/>
        </authorList>
    </citation>
    <scope>NUCLEOTIDE SEQUENCE</scope>
    <source>
        <strain evidence="5">CGMCC 4.5737</strain>
    </source>
</reference>
<evidence type="ECO:0000313" key="5">
    <source>
        <dbReference type="EMBL" id="GGM43878.1"/>
    </source>
</evidence>
<dbReference type="PRINTS" id="PR00081">
    <property type="entry name" value="GDHRDH"/>
</dbReference>
<sequence>MLRRFEGKSSLVTGSSSGMGRATALRLAEEGARVLAVDRNAEGLERLAAESPATGQIVPHTADVSDEDQVRTTVRAALGHFGGLDVLVNNAGILHMAPLPEQTVADFHRVLQVNLLGTFLFCREAMPALVRRRGVVVNVASAAATHAHPFMTAYAASKGGILAFSISLAHEYTRQGVRVVVVSPGGVDTPLMRSVQFPDHVDPSFYQRITPPLGFGTPEQLAGTIAYVASGDAGFLTGVEIRVDGGSGN</sequence>
<dbReference type="PANTHER" id="PTHR43658">
    <property type="entry name" value="SHORT-CHAIN DEHYDROGENASE/REDUCTASE"/>
    <property type="match status" value="1"/>
</dbReference>
<accession>A0A8J3FT88</accession>
<reference evidence="5" key="1">
    <citation type="journal article" date="2014" name="Int. J. Syst. Evol. Microbiol.">
        <title>Complete genome sequence of Corynebacterium casei LMG S-19264T (=DSM 44701T), isolated from a smear-ripened cheese.</title>
        <authorList>
            <consortium name="US DOE Joint Genome Institute (JGI-PGF)"/>
            <person name="Walter F."/>
            <person name="Albersmeier A."/>
            <person name="Kalinowski J."/>
            <person name="Ruckert C."/>
        </authorList>
    </citation>
    <scope>NUCLEOTIDE SEQUENCE</scope>
    <source>
        <strain evidence="5">CGMCC 4.5737</strain>
    </source>
</reference>
<feature type="domain" description="Ketoreductase" evidence="4">
    <location>
        <begin position="8"/>
        <end position="188"/>
    </location>
</feature>
<dbReference type="PRINTS" id="PR00080">
    <property type="entry name" value="SDRFAMILY"/>
</dbReference>
<proteinExistence type="inferred from homology"/>
<dbReference type="PANTHER" id="PTHR43658:SF8">
    <property type="entry name" value="17-BETA-HYDROXYSTEROID DEHYDROGENASE 14-RELATED"/>
    <property type="match status" value="1"/>
</dbReference>
<dbReference type="EMBL" id="BMMK01000004">
    <property type="protein sequence ID" value="GGM43878.1"/>
    <property type="molecule type" value="Genomic_DNA"/>
</dbReference>
<dbReference type="InterPro" id="IPR020904">
    <property type="entry name" value="Sc_DH/Rdtase_CS"/>
</dbReference>
<dbReference type="PROSITE" id="PS00061">
    <property type="entry name" value="ADH_SHORT"/>
    <property type="match status" value="1"/>
</dbReference>
<dbReference type="CDD" id="cd05233">
    <property type="entry name" value="SDR_c"/>
    <property type="match status" value="1"/>
</dbReference>
<protein>
    <submittedName>
        <fullName evidence="5">Oxidoreductase</fullName>
    </submittedName>
</protein>
<dbReference type="InterPro" id="IPR002347">
    <property type="entry name" value="SDR_fam"/>
</dbReference>
<evidence type="ECO:0000313" key="6">
    <source>
        <dbReference type="Proteomes" id="UP000637578"/>
    </source>
</evidence>
<evidence type="ECO:0000256" key="3">
    <source>
        <dbReference type="RuleBase" id="RU000363"/>
    </source>
</evidence>
<dbReference type="SUPFAM" id="SSF51735">
    <property type="entry name" value="NAD(P)-binding Rossmann-fold domains"/>
    <property type="match status" value="1"/>
</dbReference>
<comment type="caution">
    <text evidence="5">The sequence shown here is derived from an EMBL/GenBank/DDBJ whole genome shotgun (WGS) entry which is preliminary data.</text>
</comment>
<keyword evidence="2" id="KW-0560">Oxidoreductase</keyword>
<evidence type="ECO:0000259" key="4">
    <source>
        <dbReference type="SMART" id="SM00822"/>
    </source>
</evidence>
<dbReference type="Pfam" id="PF00106">
    <property type="entry name" value="adh_short"/>
    <property type="match status" value="1"/>
</dbReference>
<name>A0A8J3FT88_9PSEU</name>
<dbReference type="FunFam" id="3.40.50.720:FF:000084">
    <property type="entry name" value="Short-chain dehydrogenase reductase"/>
    <property type="match status" value="1"/>
</dbReference>
<dbReference type="Gene3D" id="3.40.50.720">
    <property type="entry name" value="NAD(P)-binding Rossmann-like Domain"/>
    <property type="match status" value="1"/>
</dbReference>
<dbReference type="Proteomes" id="UP000637578">
    <property type="component" value="Unassembled WGS sequence"/>
</dbReference>
<dbReference type="AlphaFoldDB" id="A0A8J3FT88"/>
<evidence type="ECO:0000256" key="1">
    <source>
        <dbReference type="ARBA" id="ARBA00006484"/>
    </source>
</evidence>
<dbReference type="RefSeq" id="WP_189055034.1">
    <property type="nucleotide sequence ID" value="NZ_BMMK01000004.1"/>
</dbReference>
<dbReference type="SMART" id="SM00822">
    <property type="entry name" value="PKS_KR"/>
    <property type="match status" value="1"/>
</dbReference>
<comment type="similarity">
    <text evidence="1 3">Belongs to the short-chain dehydrogenases/reductases (SDR) family.</text>
</comment>
<dbReference type="InterPro" id="IPR036291">
    <property type="entry name" value="NAD(P)-bd_dom_sf"/>
</dbReference>
<organism evidence="5 6">
    <name type="scientific">Longimycelium tulufanense</name>
    <dbReference type="NCBI Taxonomy" id="907463"/>
    <lineage>
        <taxon>Bacteria</taxon>
        <taxon>Bacillati</taxon>
        <taxon>Actinomycetota</taxon>
        <taxon>Actinomycetes</taxon>
        <taxon>Pseudonocardiales</taxon>
        <taxon>Pseudonocardiaceae</taxon>
        <taxon>Longimycelium</taxon>
    </lineage>
</organism>